<dbReference type="InterPro" id="IPR055430">
    <property type="entry name" value="HAT_Syf1_CNRKL1_C"/>
</dbReference>
<dbReference type="EMBL" id="JACXVP010000005">
    <property type="protein sequence ID" value="KAG5604073.1"/>
    <property type="molecule type" value="Genomic_DNA"/>
</dbReference>
<gene>
    <name evidence="3" type="ORF">H5410_025565</name>
</gene>
<dbReference type="Gene3D" id="1.25.40.10">
    <property type="entry name" value="Tetratricopeptide repeat domain"/>
    <property type="match status" value="1"/>
</dbReference>
<evidence type="ECO:0000256" key="1">
    <source>
        <dbReference type="ARBA" id="ARBA00022737"/>
    </source>
</evidence>
<dbReference type="GO" id="GO:0071014">
    <property type="term" value="C:post-mRNA release spliceosomal complex"/>
    <property type="evidence" value="ECO:0007669"/>
    <property type="project" value="TreeGrafter"/>
</dbReference>
<dbReference type="GO" id="GO:0000349">
    <property type="term" value="P:generation of catalytic spliceosome for first transesterification step"/>
    <property type="evidence" value="ECO:0007669"/>
    <property type="project" value="TreeGrafter"/>
</dbReference>
<dbReference type="PANTHER" id="PTHR11246:SF5">
    <property type="entry name" value="PRE-MRNA-SPLICING FACTOR SYF1"/>
    <property type="match status" value="1"/>
</dbReference>
<dbReference type="InterPro" id="IPR011990">
    <property type="entry name" value="TPR-like_helical_dom_sf"/>
</dbReference>
<proteinExistence type="predicted"/>
<dbReference type="GO" id="GO:0000974">
    <property type="term" value="C:Prp19 complex"/>
    <property type="evidence" value="ECO:0007669"/>
    <property type="project" value="TreeGrafter"/>
</dbReference>
<dbReference type="SUPFAM" id="SSF48452">
    <property type="entry name" value="TPR-like"/>
    <property type="match status" value="1"/>
</dbReference>
<dbReference type="GO" id="GO:0071007">
    <property type="term" value="C:U2-type catalytic step 2 spliceosome"/>
    <property type="evidence" value="ECO:0007669"/>
    <property type="project" value="TreeGrafter"/>
</dbReference>
<evidence type="ECO:0000313" key="4">
    <source>
        <dbReference type="Proteomes" id="UP000824120"/>
    </source>
</evidence>
<feature type="non-terminal residue" evidence="3">
    <location>
        <position position="111"/>
    </location>
</feature>
<dbReference type="Pfam" id="PF23231">
    <property type="entry name" value="HAT_Syf1_CNRKL1_C"/>
    <property type="match status" value="1"/>
</dbReference>
<evidence type="ECO:0000313" key="3">
    <source>
        <dbReference type="EMBL" id="KAG5604073.1"/>
    </source>
</evidence>
<comment type="caution">
    <text evidence="3">The sequence shown here is derived from an EMBL/GenBank/DDBJ whole genome shotgun (WGS) entry which is preliminary data.</text>
</comment>
<sequence length="111" mass="13004">MPSHGRPRAKEFILKTFSEKPLRVVIQEVIESGLPDKDAKVTCLKYVELEKGLEEIDHARALYKHASQFTDLRSDPDFWNKRHKLEVQHGDKDIFREMLHVKRSVSSSYIQ</sequence>
<keyword evidence="4" id="KW-1185">Reference proteome</keyword>
<evidence type="ECO:0000259" key="2">
    <source>
        <dbReference type="Pfam" id="PF23231"/>
    </source>
</evidence>
<dbReference type="Proteomes" id="UP000824120">
    <property type="component" value="Chromosome 5"/>
</dbReference>
<accession>A0A9J5YU47</accession>
<dbReference type="PANTHER" id="PTHR11246">
    <property type="entry name" value="PRE-MRNA SPLICING FACTOR"/>
    <property type="match status" value="1"/>
</dbReference>
<feature type="domain" description="Pre-mRNA-splicing factor Syf1/CRNKL1-like C-terminal HAT-repeats" evidence="2">
    <location>
        <begin position="21"/>
        <end position="110"/>
    </location>
</feature>
<dbReference type="AlphaFoldDB" id="A0A9J5YU47"/>
<reference evidence="3 4" key="1">
    <citation type="submission" date="2020-09" db="EMBL/GenBank/DDBJ databases">
        <title>De no assembly of potato wild relative species, Solanum commersonii.</title>
        <authorList>
            <person name="Cho K."/>
        </authorList>
    </citation>
    <scope>NUCLEOTIDE SEQUENCE [LARGE SCALE GENOMIC DNA]</scope>
    <source>
        <strain evidence="3">LZ3.2</strain>
        <tissue evidence="3">Leaf</tissue>
    </source>
</reference>
<organism evidence="3 4">
    <name type="scientific">Solanum commersonii</name>
    <name type="common">Commerson's wild potato</name>
    <name type="synonym">Commerson's nightshade</name>
    <dbReference type="NCBI Taxonomy" id="4109"/>
    <lineage>
        <taxon>Eukaryota</taxon>
        <taxon>Viridiplantae</taxon>
        <taxon>Streptophyta</taxon>
        <taxon>Embryophyta</taxon>
        <taxon>Tracheophyta</taxon>
        <taxon>Spermatophyta</taxon>
        <taxon>Magnoliopsida</taxon>
        <taxon>eudicotyledons</taxon>
        <taxon>Gunneridae</taxon>
        <taxon>Pentapetalae</taxon>
        <taxon>asterids</taxon>
        <taxon>lamiids</taxon>
        <taxon>Solanales</taxon>
        <taxon>Solanaceae</taxon>
        <taxon>Solanoideae</taxon>
        <taxon>Solaneae</taxon>
        <taxon>Solanum</taxon>
    </lineage>
</organism>
<protein>
    <recommendedName>
        <fullName evidence="2">Pre-mRNA-splicing factor Syf1/CRNKL1-like C-terminal HAT-repeats domain-containing protein</fullName>
    </recommendedName>
</protein>
<dbReference type="InterPro" id="IPR045075">
    <property type="entry name" value="Syf1-like"/>
</dbReference>
<name>A0A9J5YU47_SOLCO</name>
<keyword evidence="1" id="KW-0677">Repeat</keyword>
<dbReference type="OrthoDB" id="1676350at2759"/>